<dbReference type="AlphaFoldDB" id="A0A848D7U3"/>
<feature type="transmembrane region" description="Helical" evidence="2">
    <location>
        <begin position="72"/>
        <end position="93"/>
    </location>
</feature>
<organism evidence="3 4">
    <name type="scientific">Bifidobacterium boum</name>
    <dbReference type="NCBI Taxonomy" id="78343"/>
    <lineage>
        <taxon>Bacteria</taxon>
        <taxon>Bacillati</taxon>
        <taxon>Actinomycetota</taxon>
        <taxon>Actinomycetes</taxon>
        <taxon>Bifidobacteriales</taxon>
        <taxon>Bifidobacteriaceae</taxon>
        <taxon>Bifidobacterium</taxon>
    </lineage>
</organism>
<dbReference type="Proteomes" id="UP000583419">
    <property type="component" value="Unassembled WGS sequence"/>
</dbReference>
<gene>
    <name evidence="3" type="ORF">HF843_06570</name>
</gene>
<feature type="transmembrane region" description="Helical" evidence="2">
    <location>
        <begin position="6"/>
        <end position="27"/>
    </location>
</feature>
<protein>
    <submittedName>
        <fullName evidence="3">Uncharacterized protein</fullName>
    </submittedName>
</protein>
<sequence>MTLIPLILWLIAAACCIAIIILARHYAGTKEEPKPVAKSAIALHFVSLVLAMAPYVAFIIYRHDISAAMRTWYTKVGWVSGAVLVALIAWDLWAMYRIASKAAEDQARRAKQHAEQHADAQPSSQTSSQTAGGENPGRSQSL</sequence>
<proteinExistence type="predicted"/>
<keyword evidence="2" id="KW-0472">Membrane</keyword>
<feature type="compositionally biased region" description="Basic and acidic residues" evidence="1">
    <location>
        <begin position="107"/>
        <end position="118"/>
    </location>
</feature>
<evidence type="ECO:0000313" key="3">
    <source>
        <dbReference type="EMBL" id="NMF02833.1"/>
    </source>
</evidence>
<feature type="transmembrane region" description="Helical" evidence="2">
    <location>
        <begin position="39"/>
        <end position="60"/>
    </location>
</feature>
<name>A0A848D7U3_9BIFI</name>
<accession>A0A848D7U3</accession>
<reference evidence="3 4" key="1">
    <citation type="submission" date="2020-04" db="EMBL/GenBank/DDBJ databases">
        <authorList>
            <person name="Hitch T.C.A."/>
            <person name="Wylensek D."/>
            <person name="Clavel T."/>
        </authorList>
    </citation>
    <scope>NUCLEOTIDE SEQUENCE [LARGE SCALE GENOMIC DNA]</scope>
    <source>
        <strain evidence="3 4">WCA-130-P53-4B</strain>
    </source>
</reference>
<evidence type="ECO:0000256" key="2">
    <source>
        <dbReference type="SAM" id="Phobius"/>
    </source>
</evidence>
<dbReference type="RefSeq" id="WP_168973836.1">
    <property type="nucleotide sequence ID" value="NZ_JABAGJ010000008.1"/>
</dbReference>
<dbReference type="EMBL" id="JABAGJ010000008">
    <property type="protein sequence ID" value="NMF02833.1"/>
    <property type="molecule type" value="Genomic_DNA"/>
</dbReference>
<comment type="caution">
    <text evidence="3">The sequence shown here is derived from an EMBL/GenBank/DDBJ whole genome shotgun (WGS) entry which is preliminary data.</text>
</comment>
<evidence type="ECO:0000313" key="4">
    <source>
        <dbReference type="Proteomes" id="UP000583419"/>
    </source>
</evidence>
<keyword evidence="2" id="KW-0812">Transmembrane</keyword>
<evidence type="ECO:0000256" key="1">
    <source>
        <dbReference type="SAM" id="MobiDB-lite"/>
    </source>
</evidence>
<feature type="region of interest" description="Disordered" evidence="1">
    <location>
        <begin position="107"/>
        <end position="142"/>
    </location>
</feature>
<keyword evidence="2" id="KW-1133">Transmembrane helix</keyword>